<dbReference type="SUPFAM" id="SSF81606">
    <property type="entry name" value="PP2C-like"/>
    <property type="match status" value="1"/>
</dbReference>
<evidence type="ECO:0000256" key="1">
    <source>
        <dbReference type="ARBA" id="ARBA00022614"/>
    </source>
</evidence>
<sequence length="1045" mass="116033">METDLMTITRKSLDPASFVKKPAPPPNSSKPKRPLSLPLGDQNLPQSPPSLLGGSSSSSVSRSTSPSPSPPSTISKSGEQAIYSLNRSNGSNGSNRSPSSSTSSGFLTSPQSSPPSSRRPPSFKPPPKSNSILFSVIYDKTSAGIKDVEIDDILPRVNLQRIIMARNLIEVIPERISELQHVNTLDFSYNRLKSLPSSISNMQELTTLLLAGNQLLIPAKDYIDNTSSIVNDIGEIELDEDCEADEESIGSSSNTNNKNDSQSKSLSFIVSTTSSTSSNDLPQHVHKLNSSVTTTTNSTTLINTNNNSNNNQQAESLQTSGGEALPSEFSYLTHLTKVDLTSNIAPNWIGNTYLPPSLFWFSQITTLLASHCQLAAIQSDIQHLISLTHLDLSDNAIGELPAEIGQLINLKTLVLRSNQLVAVPSELSMLSNSLTNLDLSHNQLTELPVELCQLSKLDTLNLSYNQLTAIPEEWFNPDDDFGFALHSLTDLRIRSNSITALPQHLFLCQCKFNYLDLSDNQLLELPPITYETINEEGEEGEETYEQTNFDLESLSTLLLFNNKLSQLPNNLFQQLPSINTLNLSDNQLVSLSPSIWSCCHSLSTLFIGYNRLESFPMPSDSFYSLEELYLNGNRDIKFEYDESIDYFPSLRELALGSCNLDVIPPFLFKSCSLDKLDLANNQISEIDLQLVRMESLSILHLNHNRLVSLPNELENLKNLRMLDLSFNSIESLPKGLFSHSSNNSQQLHLTHHHNASDLSNQFGETCDIWTESKRFDIAMAEMMGRRPSMEDAFTIRGNFSSSSSSLSSSSSSSSNDNQDLIALFDGHAGAMAATYSCKWFPQIVRTLIEKYPSLPPLQWLKQAYSEVSLHFKSYVNNEHQELKYCGATAAAVLIENNHYYVSNIGDTRVVLCRNGQAKRLSFDHKPNDPSEEERIRKLGGYVISNQHTARVNGTLAVSRSIGDFYMEPFVVPDPYLSITEAHPDDQYLIVACDGIWDEITDQTACDIILNSKSLKDAAYRLKDFAYFKGSDDNITVIIIDLKKQH</sequence>
<organism evidence="9 10">
    <name type="scientific">Heterostelium pallidum (strain ATCC 26659 / Pp 5 / PN500)</name>
    <name type="common">Cellular slime mold</name>
    <name type="synonym">Polysphondylium pallidum</name>
    <dbReference type="NCBI Taxonomy" id="670386"/>
    <lineage>
        <taxon>Eukaryota</taxon>
        <taxon>Amoebozoa</taxon>
        <taxon>Evosea</taxon>
        <taxon>Eumycetozoa</taxon>
        <taxon>Dictyostelia</taxon>
        <taxon>Acytosteliales</taxon>
        <taxon>Acytosteliaceae</taxon>
        <taxon>Heterostelium</taxon>
    </lineage>
</organism>
<feature type="region of interest" description="Disordered" evidence="7">
    <location>
        <begin position="1"/>
        <end position="128"/>
    </location>
</feature>
<dbReference type="PANTHER" id="PTHR48051:SF1">
    <property type="entry name" value="RAS SUPPRESSOR PROTEIN 1"/>
    <property type="match status" value="1"/>
</dbReference>
<name>D3BU16_HETP5</name>
<dbReference type="PROSITE" id="PS01032">
    <property type="entry name" value="PPM_1"/>
    <property type="match status" value="1"/>
</dbReference>
<feature type="region of interest" description="Disordered" evidence="7">
    <location>
        <begin position="242"/>
        <end position="263"/>
    </location>
</feature>
<dbReference type="SMART" id="SM00369">
    <property type="entry name" value="LRR_TYP"/>
    <property type="match status" value="11"/>
</dbReference>
<evidence type="ECO:0000256" key="3">
    <source>
        <dbReference type="ARBA" id="ARBA00022737"/>
    </source>
</evidence>
<dbReference type="InterPro" id="IPR000222">
    <property type="entry name" value="PP2C_BS"/>
</dbReference>
<reference evidence="9 10" key="1">
    <citation type="journal article" date="2011" name="Genome Res.">
        <title>Phylogeny-wide analysis of social amoeba genomes highlights ancient origins for complex intercellular communication.</title>
        <authorList>
            <person name="Heidel A.J."/>
            <person name="Lawal H.M."/>
            <person name="Felder M."/>
            <person name="Schilde C."/>
            <person name="Helps N.R."/>
            <person name="Tunggal B."/>
            <person name="Rivero F."/>
            <person name="John U."/>
            <person name="Schleicher M."/>
            <person name="Eichinger L."/>
            <person name="Platzer M."/>
            <person name="Noegel A.A."/>
            <person name="Schaap P."/>
            <person name="Gloeckner G."/>
        </authorList>
    </citation>
    <scope>NUCLEOTIDE SEQUENCE [LARGE SCALE GENOMIC DNA]</scope>
    <source>
        <strain evidence="10">ATCC 26659 / Pp 5 / PN500</strain>
    </source>
</reference>
<dbReference type="GO" id="GO:0046872">
    <property type="term" value="F:metal ion binding"/>
    <property type="evidence" value="ECO:0007669"/>
    <property type="project" value="UniProtKB-KW"/>
</dbReference>
<dbReference type="InterPro" id="IPR001932">
    <property type="entry name" value="PPM-type_phosphatase-like_dom"/>
</dbReference>
<feature type="compositionally biased region" description="Low complexity" evidence="7">
    <location>
        <begin position="297"/>
        <end position="311"/>
    </location>
</feature>
<dbReference type="EMBL" id="ADBJ01000056">
    <property type="protein sequence ID" value="EFA75202.1"/>
    <property type="molecule type" value="Genomic_DNA"/>
</dbReference>
<feature type="region of interest" description="Disordered" evidence="7">
    <location>
        <begin position="297"/>
        <end position="320"/>
    </location>
</feature>
<dbReference type="Gene3D" id="3.80.10.10">
    <property type="entry name" value="Ribonuclease Inhibitor"/>
    <property type="match status" value="4"/>
</dbReference>
<keyword evidence="4 6" id="KW-0378">Hydrolase</keyword>
<feature type="compositionally biased region" description="Polar residues" evidence="7">
    <location>
        <begin position="249"/>
        <end position="262"/>
    </location>
</feature>
<dbReference type="InterPro" id="IPR003591">
    <property type="entry name" value="Leu-rich_rpt_typical-subtyp"/>
</dbReference>
<gene>
    <name evidence="9" type="ORF">PPL_11276</name>
</gene>
<evidence type="ECO:0000256" key="2">
    <source>
        <dbReference type="ARBA" id="ARBA00022723"/>
    </source>
</evidence>
<dbReference type="GO" id="GO:0005737">
    <property type="term" value="C:cytoplasm"/>
    <property type="evidence" value="ECO:0007669"/>
    <property type="project" value="TreeGrafter"/>
</dbReference>
<accession>D3BU16</accession>
<keyword evidence="3" id="KW-0677">Repeat</keyword>
<keyword evidence="2" id="KW-0479">Metal-binding</keyword>
<evidence type="ECO:0000259" key="8">
    <source>
        <dbReference type="PROSITE" id="PS51746"/>
    </source>
</evidence>
<dbReference type="PROSITE" id="PS51746">
    <property type="entry name" value="PPM_2"/>
    <property type="match status" value="1"/>
</dbReference>
<dbReference type="Pfam" id="PF13855">
    <property type="entry name" value="LRR_8"/>
    <property type="match status" value="4"/>
</dbReference>
<dbReference type="PANTHER" id="PTHR48051">
    <property type="match status" value="1"/>
</dbReference>
<dbReference type="SUPFAM" id="SSF52058">
    <property type="entry name" value="L domain-like"/>
    <property type="match status" value="3"/>
</dbReference>
<dbReference type="STRING" id="670386.D3BU16"/>
<evidence type="ECO:0000313" key="10">
    <source>
        <dbReference type="Proteomes" id="UP000001396"/>
    </source>
</evidence>
<evidence type="ECO:0000256" key="6">
    <source>
        <dbReference type="RuleBase" id="RU003465"/>
    </source>
</evidence>
<comment type="similarity">
    <text evidence="6">Belongs to the PP2C family.</text>
</comment>
<keyword evidence="10" id="KW-1185">Reference proteome</keyword>
<dbReference type="Gene3D" id="3.60.40.10">
    <property type="entry name" value="PPM-type phosphatase domain"/>
    <property type="match status" value="1"/>
</dbReference>
<evidence type="ECO:0000256" key="4">
    <source>
        <dbReference type="ARBA" id="ARBA00022801"/>
    </source>
</evidence>
<evidence type="ECO:0000256" key="7">
    <source>
        <dbReference type="SAM" id="MobiDB-lite"/>
    </source>
</evidence>
<keyword evidence="1" id="KW-0433">Leucine-rich repeat</keyword>
<dbReference type="FunFam" id="3.60.40.10:FF:000035">
    <property type="entry name" value="Leucine rich repeat protein phosphatase 2c domain containing protein"/>
    <property type="match status" value="1"/>
</dbReference>
<evidence type="ECO:0000256" key="5">
    <source>
        <dbReference type="ARBA" id="ARBA00022912"/>
    </source>
</evidence>
<proteinExistence type="inferred from homology"/>
<dbReference type="InterPro" id="IPR036457">
    <property type="entry name" value="PPM-type-like_dom_sf"/>
</dbReference>
<dbReference type="Proteomes" id="UP000001396">
    <property type="component" value="Unassembled WGS sequence"/>
</dbReference>
<dbReference type="GO" id="GO:0004721">
    <property type="term" value="F:phosphoprotein phosphatase activity"/>
    <property type="evidence" value="ECO:0007669"/>
    <property type="project" value="UniProtKB-KW"/>
</dbReference>
<dbReference type="PROSITE" id="PS51450">
    <property type="entry name" value="LRR"/>
    <property type="match status" value="7"/>
</dbReference>
<dbReference type="Pfam" id="PF00481">
    <property type="entry name" value="PP2C"/>
    <property type="match status" value="1"/>
</dbReference>
<feature type="domain" description="PPM-type phosphatase" evidence="8">
    <location>
        <begin position="776"/>
        <end position="1041"/>
    </location>
</feature>
<dbReference type="PRINTS" id="PR00019">
    <property type="entry name" value="LEURICHRPT"/>
</dbReference>
<dbReference type="SMART" id="SM00332">
    <property type="entry name" value="PP2Cc"/>
    <property type="match status" value="1"/>
</dbReference>
<dbReference type="SMART" id="SM00365">
    <property type="entry name" value="LRR_SD22"/>
    <property type="match status" value="5"/>
</dbReference>
<dbReference type="AlphaFoldDB" id="D3BU16"/>
<dbReference type="InterPro" id="IPR050216">
    <property type="entry name" value="LRR_domain-containing"/>
</dbReference>
<protein>
    <submittedName>
        <fullName evidence="9">Protein phosphatase 2C</fullName>
    </submittedName>
</protein>
<dbReference type="CDD" id="cd00143">
    <property type="entry name" value="PP2Cc"/>
    <property type="match status" value="1"/>
</dbReference>
<dbReference type="InParanoid" id="D3BU16"/>
<dbReference type="InterPro" id="IPR032675">
    <property type="entry name" value="LRR_dom_sf"/>
</dbReference>
<dbReference type="SMART" id="SM00364">
    <property type="entry name" value="LRR_BAC"/>
    <property type="match status" value="9"/>
</dbReference>
<dbReference type="OMA" id="CHGANIT"/>
<dbReference type="InterPro" id="IPR001611">
    <property type="entry name" value="Leu-rich_rpt"/>
</dbReference>
<dbReference type="Pfam" id="PF00560">
    <property type="entry name" value="LRR_1"/>
    <property type="match status" value="1"/>
</dbReference>
<feature type="compositionally biased region" description="Low complexity" evidence="7">
    <location>
        <begin position="49"/>
        <end position="120"/>
    </location>
</feature>
<dbReference type="GeneID" id="31366744"/>
<comment type="caution">
    <text evidence="9">The sequence shown here is derived from an EMBL/GenBank/DDBJ whole genome shotgun (WGS) entry which is preliminary data.</text>
</comment>
<evidence type="ECO:0000313" key="9">
    <source>
        <dbReference type="EMBL" id="EFA75202.1"/>
    </source>
</evidence>
<keyword evidence="5 6" id="KW-0904">Protein phosphatase</keyword>
<dbReference type="RefSeq" id="XP_020427336.1">
    <property type="nucleotide sequence ID" value="XM_020582033.1"/>
</dbReference>